<evidence type="ECO:0000256" key="1">
    <source>
        <dbReference type="ARBA" id="ARBA00010679"/>
    </source>
</evidence>
<accession>A0A939T914</accession>
<dbReference type="EC" id="4.2.99.18" evidence="2"/>
<dbReference type="GO" id="GO:0140078">
    <property type="term" value="F:class I DNA-(apurinic or apyrimidinic site) endonuclease activity"/>
    <property type="evidence" value="ECO:0007669"/>
    <property type="project" value="UniProtKB-EC"/>
</dbReference>
<comment type="catalytic activity">
    <reaction evidence="3">
        <text>2'-deoxyribonucleotide-(2'-deoxyribose 5'-phosphate)-2'-deoxyribonucleotide-DNA = a 3'-end 2'-deoxyribonucleotide-(2,3-dehydro-2,3-deoxyribose 5'-phosphate)-DNA + a 5'-end 5'-phospho-2'-deoxyribonucleoside-DNA + H(+)</text>
        <dbReference type="Rhea" id="RHEA:66592"/>
        <dbReference type="Rhea" id="RHEA-COMP:13180"/>
        <dbReference type="Rhea" id="RHEA-COMP:16897"/>
        <dbReference type="Rhea" id="RHEA-COMP:17067"/>
        <dbReference type="ChEBI" id="CHEBI:15378"/>
        <dbReference type="ChEBI" id="CHEBI:136412"/>
        <dbReference type="ChEBI" id="CHEBI:157695"/>
        <dbReference type="ChEBI" id="CHEBI:167181"/>
        <dbReference type="EC" id="4.2.99.18"/>
    </reaction>
</comment>
<dbReference type="SUPFAM" id="SSF48150">
    <property type="entry name" value="DNA-glycosylase"/>
    <property type="match status" value="1"/>
</dbReference>
<sequence>MVFLKACAPFDFAHTLRFLSGFRPTAGEQDITDGVLTKALRANGHTVLVRLAQEESGVRCTRHATEEISAATAEAVADRVSFYLSLDDDLGEFYDLGRADPAFAPIIDELYGYHQVKFTTPLENAVWAVLSQRTLPSVAASGKRALAAEFGNELGDGAGGEAGSEAGNEVECDGRTYVAFPDVEQLASLTPGRIAELVGNQRKGTQLHGLFQGWLKEDEEFLRHAPYQEVKDFLLGLPGIGAWSSSFVLIRGLGRTDEVPFEKALIAAASRVYGRPVNEAGLRRLAEPYGRWAGYWAHYLRVAG</sequence>
<dbReference type="InterPro" id="IPR011257">
    <property type="entry name" value="DNA_glycosylase"/>
</dbReference>
<keyword evidence="6" id="KW-1185">Reference proteome</keyword>
<organism evidence="5 6">
    <name type="scientific">Actinomadura barringtoniae</name>
    <dbReference type="NCBI Taxonomy" id="1427535"/>
    <lineage>
        <taxon>Bacteria</taxon>
        <taxon>Bacillati</taxon>
        <taxon>Actinomycetota</taxon>
        <taxon>Actinomycetes</taxon>
        <taxon>Streptosporangiales</taxon>
        <taxon>Thermomonosporaceae</taxon>
        <taxon>Actinomadura</taxon>
    </lineage>
</organism>
<protein>
    <recommendedName>
        <fullName evidence="2">DNA-(apurinic or apyrimidinic site) lyase</fullName>
        <ecNumber evidence="2">4.2.99.18</ecNumber>
    </recommendedName>
</protein>
<comment type="caution">
    <text evidence="5">The sequence shown here is derived from an EMBL/GenBank/DDBJ whole genome shotgun (WGS) entry which is preliminary data.</text>
</comment>
<dbReference type="PANTHER" id="PTHR10242:SF4">
    <property type="entry name" value="OS07G0657600 PROTEIN"/>
    <property type="match status" value="1"/>
</dbReference>
<dbReference type="InterPro" id="IPR037046">
    <property type="entry name" value="AlkA_N_sf"/>
</dbReference>
<feature type="domain" description="HhH-GPD" evidence="4">
    <location>
        <begin position="130"/>
        <end position="302"/>
    </location>
</feature>
<dbReference type="GO" id="GO:0034039">
    <property type="term" value="F:8-oxo-7,8-dihydroguanine DNA N-glycosylase activity"/>
    <property type="evidence" value="ECO:0007669"/>
    <property type="project" value="TreeGrafter"/>
</dbReference>
<dbReference type="AlphaFoldDB" id="A0A939T914"/>
<gene>
    <name evidence="5" type="ORF">J4573_10435</name>
</gene>
<evidence type="ECO:0000313" key="5">
    <source>
        <dbReference type="EMBL" id="MBO2447505.1"/>
    </source>
</evidence>
<dbReference type="GO" id="GO:0006285">
    <property type="term" value="P:base-excision repair, AP site formation"/>
    <property type="evidence" value="ECO:0007669"/>
    <property type="project" value="TreeGrafter"/>
</dbReference>
<evidence type="ECO:0000256" key="2">
    <source>
        <dbReference type="ARBA" id="ARBA00012720"/>
    </source>
</evidence>
<evidence type="ECO:0000313" key="6">
    <source>
        <dbReference type="Proteomes" id="UP000669179"/>
    </source>
</evidence>
<dbReference type="PANTHER" id="PTHR10242">
    <property type="entry name" value="8-OXOGUANINE DNA GLYCOSYLASE"/>
    <property type="match status" value="1"/>
</dbReference>
<evidence type="ECO:0000259" key="4">
    <source>
        <dbReference type="SMART" id="SM00478"/>
    </source>
</evidence>
<dbReference type="EMBL" id="JAGEOJ010000004">
    <property type="protein sequence ID" value="MBO2447505.1"/>
    <property type="molecule type" value="Genomic_DNA"/>
</dbReference>
<comment type="similarity">
    <text evidence="1">Belongs to the type-1 OGG1 family.</text>
</comment>
<reference evidence="5" key="1">
    <citation type="submission" date="2021-03" db="EMBL/GenBank/DDBJ databases">
        <authorList>
            <person name="Kanchanasin P."/>
            <person name="Saeng-In P."/>
            <person name="Phongsopitanun W."/>
            <person name="Yuki M."/>
            <person name="Kudo T."/>
            <person name="Ohkuma M."/>
            <person name="Tanasupawat S."/>
        </authorList>
    </citation>
    <scope>NUCLEOTIDE SEQUENCE</scope>
    <source>
        <strain evidence="5">GKU 128</strain>
    </source>
</reference>
<dbReference type="InterPro" id="IPR003265">
    <property type="entry name" value="HhH-GPD_domain"/>
</dbReference>
<evidence type="ECO:0000256" key="3">
    <source>
        <dbReference type="ARBA" id="ARBA00044632"/>
    </source>
</evidence>
<dbReference type="RefSeq" id="WP_208255149.1">
    <property type="nucleotide sequence ID" value="NZ_JAGEOJ010000004.1"/>
</dbReference>
<name>A0A939T914_9ACTN</name>
<dbReference type="Gene3D" id="3.30.310.20">
    <property type="entry name" value="DNA-3-methyladenine glycosylase AlkA, N-terminal domain"/>
    <property type="match status" value="1"/>
</dbReference>
<dbReference type="Proteomes" id="UP000669179">
    <property type="component" value="Unassembled WGS sequence"/>
</dbReference>
<dbReference type="SMART" id="SM00478">
    <property type="entry name" value="ENDO3c"/>
    <property type="match status" value="1"/>
</dbReference>
<proteinExistence type="inferred from homology"/>
<dbReference type="Gene3D" id="1.10.340.30">
    <property type="entry name" value="Hypothetical protein, domain 2"/>
    <property type="match status" value="1"/>
</dbReference>
<dbReference type="InterPro" id="IPR052054">
    <property type="entry name" value="Oxidative_DNA_repair_enzyme"/>
</dbReference>